<reference evidence="1" key="1">
    <citation type="journal article" date="2021" name="Proc. Natl. Acad. Sci. U.S.A.">
        <title>A Catalog of Tens of Thousands of Viruses from Human Metagenomes Reveals Hidden Associations with Chronic Diseases.</title>
        <authorList>
            <person name="Tisza M.J."/>
            <person name="Buck C.B."/>
        </authorList>
    </citation>
    <scope>NUCLEOTIDE SEQUENCE</scope>
    <source>
        <strain evidence="1">Ctt4r3</strain>
    </source>
</reference>
<accession>A0A8S5L7B2</accession>
<organism evidence="1">
    <name type="scientific">CrAss-like virus sp. ctt4r3</name>
    <dbReference type="NCBI Taxonomy" id="2823619"/>
    <lineage>
        <taxon>Viruses</taxon>
        <taxon>Duplodnaviria</taxon>
        <taxon>Heunggongvirae</taxon>
        <taxon>Uroviricota</taxon>
        <taxon>Caudoviricetes</taxon>
        <taxon>Crassvirales</taxon>
    </lineage>
</organism>
<proteinExistence type="predicted"/>
<evidence type="ECO:0000313" key="1">
    <source>
        <dbReference type="EMBL" id="DAD65799.1"/>
    </source>
</evidence>
<sequence>MISIRSNTNRIITTGTCKGTNGGNTLLVPSFLGNT</sequence>
<dbReference type="EMBL" id="BK014649">
    <property type="protein sequence ID" value="DAD65799.1"/>
    <property type="molecule type" value="Genomic_DNA"/>
</dbReference>
<name>A0A8S5L7B2_9CAUD</name>
<protein>
    <submittedName>
        <fullName evidence="1">Uncharacterized protein</fullName>
    </submittedName>
</protein>